<dbReference type="PANTHER" id="PTHR11119">
    <property type="entry name" value="XANTHINE-URACIL / VITAMIN C PERMEASE FAMILY MEMBER"/>
    <property type="match status" value="1"/>
</dbReference>
<protein>
    <submittedName>
        <fullName evidence="3">Uncharacterized protein</fullName>
    </submittedName>
</protein>
<gene>
    <name evidence="3" type="ORF">RIF29_29739</name>
</gene>
<evidence type="ECO:0000313" key="3">
    <source>
        <dbReference type="EMBL" id="KAK7256298.1"/>
    </source>
</evidence>
<feature type="region of interest" description="Disordered" evidence="2">
    <location>
        <begin position="1"/>
        <end position="28"/>
    </location>
</feature>
<sequence>MAGGGAPAPKADEPQQHPPKDQLPNISYGITSPPPWPEAILLGFQHFLVMLGTTVLIPTALVPQMGGGNVSNNGLRVCLAKLACSCELVTYSYELLACSC</sequence>
<dbReference type="Proteomes" id="UP001372338">
    <property type="component" value="Unassembled WGS sequence"/>
</dbReference>
<comment type="similarity">
    <text evidence="1">Belongs to the nucleobase:cation symporter-2 (NCS2) (TC 2.A.40) family.</text>
</comment>
<evidence type="ECO:0000256" key="2">
    <source>
        <dbReference type="SAM" id="MobiDB-lite"/>
    </source>
</evidence>
<dbReference type="AlphaFoldDB" id="A0AAN9HU62"/>
<evidence type="ECO:0000256" key="1">
    <source>
        <dbReference type="ARBA" id="ARBA00008821"/>
    </source>
</evidence>
<comment type="caution">
    <text evidence="3">The sequence shown here is derived from an EMBL/GenBank/DDBJ whole genome shotgun (WGS) entry which is preliminary data.</text>
</comment>
<reference evidence="3 4" key="1">
    <citation type="submission" date="2024-01" db="EMBL/GenBank/DDBJ databases">
        <title>The genomes of 5 underutilized Papilionoideae crops provide insights into root nodulation and disease resistanc.</title>
        <authorList>
            <person name="Yuan L."/>
        </authorList>
    </citation>
    <scope>NUCLEOTIDE SEQUENCE [LARGE SCALE GENOMIC DNA]</scope>
    <source>
        <strain evidence="3">ZHUSHIDOU_FW_LH</strain>
        <tissue evidence="3">Leaf</tissue>
    </source>
</reference>
<accession>A0AAN9HU62</accession>
<keyword evidence="4" id="KW-1185">Reference proteome</keyword>
<name>A0AAN9HU62_CROPI</name>
<proteinExistence type="inferred from homology"/>
<dbReference type="EMBL" id="JAYWIO010000006">
    <property type="protein sequence ID" value="KAK7256298.1"/>
    <property type="molecule type" value="Genomic_DNA"/>
</dbReference>
<evidence type="ECO:0000313" key="4">
    <source>
        <dbReference type="Proteomes" id="UP001372338"/>
    </source>
</evidence>
<organism evidence="3 4">
    <name type="scientific">Crotalaria pallida</name>
    <name type="common">Smooth rattlebox</name>
    <name type="synonym">Crotalaria striata</name>
    <dbReference type="NCBI Taxonomy" id="3830"/>
    <lineage>
        <taxon>Eukaryota</taxon>
        <taxon>Viridiplantae</taxon>
        <taxon>Streptophyta</taxon>
        <taxon>Embryophyta</taxon>
        <taxon>Tracheophyta</taxon>
        <taxon>Spermatophyta</taxon>
        <taxon>Magnoliopsida</taxon>
        <taxon>eudicotyledons</taxon>
        <taxon>Gunneridae</taxon>
        <taxon>Pentapetalae</taxon>
        <taxon>rosids</taxon>
        <taxon>fabids</taxon>
        <taxon>Fabales</taxon>
        <taxon>Fabaceae</taxon>
        <taxon>Papilionoideae</taxon>
        <taxon>50 kb inversion clade</taxon>
        <taxon>genistoids sensu lato</taxon>
        <taxon>core genistoids</taxon>
        <taxon>Crotalarieae</taxon>
        <taxon>Crotalaria</taxon>
    </lineage>
</organism>
<feature type="compositionally biased region" description="Basic and acidic residues" evidence="2">
    <location>
        <begin position="10"/>
        <end position="20"/>
    </location>
</feature>